<feature type="chain" id="PRO_5030029501" description="Antifreeze protein" evidence="1">
    <location>
        <begin position="24"/>
        <end position="100"/>
    </location>
</feature>
<sequence>MTHFIAKASFAAIIALASVPFGAPTASASQWGRAPVVDVQYRPAYACSPVQAVQKARWTGLRYARVTTVTPRRVVVSGRNYRGWDRMVFANVRGCPLIRR</sequence>
<evidence type="ECO:0000256" key="1">
    <source>
        <dbReference type="SAM" id="SignalP"/>
    </source>
</evidence>
<evidence type="ECO:0000313" key="4">
    <source>
        <dbReference type="Proteomes" id="UP000183063"/>
    </source>
</evidence>
<evidence type="ECO:0008006" key="6">
    <source>
        <dbReference type="Google" id="ProtNLM"/>
    </source>
</evidence>
<name>A0A1H8H5B1_9HYPH</name>
<accession>A0A1H8H5B1</accession>
<dbReference type="AlphaFoldDB" id="A0A1H8H5B1"/>
<dbReference type="STRING" id="501024.RTCCBAU85039_1559"/>
<evidence type="ECO:0000313" key="2">
    <source>
        <dbReference type="EMBL" id="SEH64450.1"/>
    </source>
</evidence>
<reference evidence="4" key="1">
    <citation type="submission" date="2016-10" db="EMBL/GenBank/DDBJ databases">
        <authorList>
            <person name="Wibberg D."/>
        </authorList>
    </citation>
    <scope>NUCLEOTIDE SEQUENCE [LARGE SCALE GENOMIC DNA]</scope>
</reference>
<dbReference type="Proteomes" id="UP000183063">
    <property type="component" value="Unassembled WGS sequence"/>
</dbReference>
<keyword evidence="1" id="KW-0732">Signal</keyword>
<dbReference type="EMBL" id="FOCV01000005">
    <property type="protein sequence ID" value="SEN51426.1"/>
    <property type="molecule type" value="Genomic_DNA"/>
</dbReference>
<dbReference type="OrthoDB" id="8453806at2"/>
<dbReference type="EMBL" id="FNXB01000007">
    <property type="protein sequence ID" value="SEH64450.1"/>
    <property type="molecule type" value="Genomic_DNA"/>
</dbReference>
<keyword evidence="5" id="KW-1185">Reference proteome</keyword>
<dbReference type="RefSeq" id="WP_072372828.1">
    <property type="nucleotide sequence ID" value="NZ_FNXB01000007.1"/>
</dbReference>
<reference evidence="2" key="2">
    <citation type="submission" date="2016-10" db="EMBL/GenBank/DDBJ databases">
        <authorList>
            <person name="de Groot N.N."/>
        </authorList>
    </citation>
    <scope>NUCLEOTIDE SEQUENCE [LARGE SCALE GENOMIC DNA]</scope>
    <source>
        <strain evidence="2">CCBAU85039</strain>
    </source>
</reference>
<protein>
    <recommendedName>
        <fullName evidence="6">Antifreeze protein</fullName>
    </recommendedName>
</protein>
<organism evidence="2 4">
    <name type="scientific">Rhizobium tibeticum</name>
    <dbReference type="NCBI Taxonomy" id="501024"/>
    <lineage>
        <taxon>Bacteria</taxon>
        <taxon>Pseudomonadati</taxon>
        <taxon>Pseudomonadota</taxon>
        <taxon>Alphaproteobacteria</taxon>
        <taxon>Hyphomicrobiales</taxon>
        <taxon>Rhizobiaceae</taxon>
        <taxon>Rhizobium/Agrobacterium group</taxon>
        <taxon>Rhizobium</taxon>
    </lineage>
</organism>
<reference evidence="3 5" key="3">
    <citation type="submission" date="2016-10" db="EMBL/GenBank/DDBJ databases">
        <authorList>
            <person name="Varghese N."/>
            <person name="Submissions S."/>
        </authorList>
    </citation>
    <scope>NUCLEOTIDE SEQUENCE [LARGE SCALE GENOMIC DNA]</scope>
    <source>
        <strain evidence="3 5">CGMCC 1.7071</strain>
    </source>
</reference>
<gene>
    <name evidence="2" type="ORF">RTCCBAU85039_1559</name>
    <name evidence="3" type="ORF">SAMN05216228_100551</name>
</gene>
<evidence type="ECO:0000313" key="5">
    <source>
        <dbReference type="Proteomes" id="UP000198939"/>
    </source>
</evidence>
<dbReference type="Proteomes" id="UP000198939">
    <property type="component" value="Unassembled WGS sequence"/>
</dbReference>
<evidence type="ECO:0000313" key="3">
    <source>
        <dbReference type="EMBL" id="SEN51426.1"/>
    </source>
</evidence>
<proteinExistence type="predicted"/>
<feature type="signal peptide" evidence="1">
    <location>
        <begin position="1"/>
        <end position="23"/>
    </location>
</feature>